<dbReference type="AlphaFoldDB" id="A0A0V1ALQ9"/>
<evidence type="ECO:0000313" key="2">
    <source>
        <dbReference type="Proteomes" id="UP000054776"/>
    </source>
</evidence>
<keyword evidence="2" id="KW-1185">Reference proteome</keyword>
<reference evidence="1 2" key="1">
    <citation type="submission" date="2015-01" db="EMBL/GenBank/DDBJ databases">
        <title>Evolution of Trichinella species and genotypes.</title>
        <authorList>
            <person name="Korhonen P.K."/>
            <person name="Edoardo P."/>
            <person name="Giuseppe L.R."/>
            <person name="Gasser R.B."/>
        </authorList>
    </citation>
    <scope>NUCLEOTIDE SEQUENCE [LARGE SCALE GENOMIC DNA]</scope>
    <source>
        <strain evidence="1">ISS3</strain>
    </source>
</reference>
<gene>
    <name evidence="1" type="ORF">T01_8299</name>
</gene>
<organism evidence="1 2">
    <name type="scientific">Trichinella spiralis</name>
    <name type="common">Trichina worm</name>
    <dbReference type="NCBI Taxonomy" id="6334"/>
    <lineage>
        <taxon>Eukaryota</taxon>
        <taxon>Metazoa</taxon>
        <taxon>Ecdysozoa</taxon>
        <taxon>Nematoda</taxon>
        <taxon>Enoplea</taxon>
        <taxon>Dorylaimia</taxon>
        <taxon>Trichinellida</taxon>
        <taxon>Trichinellidae</taxon>
        <taxon>Trichinella</taxon>
    </lineage>
</organism>
<name>A0A0V1ALQ9_TRISP</name>
<proteinExistence type="predicted"/>
<dbReference type="OrthoDB" id="5927878at2759"/>
<dbReference type="EMBL" id="JYDH01000843">
    <property type="protein sequence ID" value="KRY25597.1"/>
    <property type="molecule type" value="Genomic_DNA"/>
</dbReference>
<protein>
    <submittedName>
        <fullName evidence="1">Uncharacterized protein</fullName>
    </submittedName>
</protein>
<dbReference type="Proteomes" id="UP000054776">
    <property type="component" value="Unassembled WGS sequence"/>
</dbReference>
<accession>A0A0V1ALQ9</accession>
<evidence type="ECO:0000313" key="1">
    <source>
        <dbReference type="EMBL" id="KRY25597.1"/>
    </source>
</evidence>
<sequence>MVEVSHVAQPATPSLKQHPYPAEEYLSHTSHLQTGGDATEKIPAEYSNVKSGASTSGLLAEQKQIKKWMDLKTTDTKGKAPAMLRAGGPEHLPLSMQQFITLNITVHSDEPP</sequence>
<dbReference type="InParanoid" id="A0A0V1ALQ9"/>
<comment type="caution">
    <text evidence="1">The sequence shown here is derived from an EMBL/GenBank/DDBJ whole genome shotgun (WGS) entry which is preliminary data.</text>
</comment>